<feature type="non-terminal residue" evidence="1">
    <location>
        <position position="86"/>
    </location>
</feature>
<organism evidence="1 2">
    <name type="scientific">Olea europaea subsp. europaea</name>
    <dbReference type="NCBI Taxonomy" id="158383"/>
    <lineage>
        <taxon>Eukaryota</taxon>
        <taxon>Viridiplantae</taxon>
        <taxon>Streptophyta</taxon>
        <taxon>Embryophyta</taxon>
        <taxon>Tracheophyta</taxon>
        <taxon>Spermatophyta</taxon>
        <taxon>Magnoliopsida</taxon>
        <taxon>eudicotyledons</taxon>
        <taxon>Gunneridae</taxon>
        <taxon>Pentapetalae</taxon>
        <taxon>asterids</taxon>
        <taxon>lamiids</taxon>
        <taxon>Lamiales</taxon>
        <taxon>Oleaceae</taxon>
        <taxon>Oleeae</taxon>
        <taxon>Olea</taxon>
    </lineage>
</organism>
<dbReference type="EMBL" id="CACTIH010005520">
    <property type="protein sequence ID" value="CAA2996212.1"/>
    <property type="molecule type" value="Genomic_DNA"/>
</dbReference>
<dbReference type="Proteomes" id="UP000594638">
    <property type="component" value="Unassembled WGS sequence"/>
</dbReference>
<sequence length="86" mass="9519">MRLTGRLGSAFQVCYPNRLVREKLEESLLSYQPAGLGKEGQVKSMAIQDFGLRYLSRLDNQAELLCRASIRSESACGLDKAVRVGV</sequence>
<protein>
    <submittedName>
        <fullName evidence="1">Uncharacterized protein</fullName>
    </submittedName>
</protein>
<dbReference type="Gramene" id="OE9A019481T1">
    <property type="protein sequence ID" value="OE9A019481C1"/>
    <property type="gene ID" value="OE9A019481"/>
</dbReference>
<proteinExistence type="predicted"/>
<accession>A0A8S0SWZ9</accession>
<reference evidence="1 2" key="1">
    <citation type="submission" date="2019-12" db="EMBL/GenBank/DDBJ databases">
        <authorList>
            <person name="Alioto T."/>
            <person name="Alioto T."/>
            <person name="Gomez Garrido J."/>
        </authorList>
    </citation>
    <scope>NUCLEOTIDE SEQUENCE [LARGE SCALE GENOMIC DNA]</scope>
</reference>
<comment type="caution">
    <text evidence="1">The sequence shown here is derived from an EMBL/GenBank/DDBJ whole genome shotgun (WGS) entry which is preliminary data.</text>
</comment>
<keyword evidence="2" id="KW-1185">Reference proteome</keyword>
<name>A0A8S0SWZ9_OLEEU</name>
<evidence type="ECO:0000313" key="2">
    <source>
        <dbReference type="Proteomes" id="UP000594638"/>
    </source>
</evidence>
<evidence type="ECO:0000313" key="1">
    <source>
        <dbReference type="EMBL" id="CAA2996212.1"/>
    </source>
</evidence>
<gene>
    <name evidence="1" type="ORF">OLEA9_A019481</name>
</gene>
<dbReference type="AlphaFoldDB" id="A0A8S0SWZ9"/>